<evidence type="ECO:0008006" key="3">
    <source>
        <dbReference type="Google" id="ProtNLM"/>
    </source>
</evidence>
<dbReference type="SUPFAM" id="SSF46785">
    <property type="entry name" value="Winged helix' DNA-binding domain"/>
    <property type="match status" value="1"/>
</dbReference>
<comment type="caution">
    <text evidence="1">The sequence shown here is derived from an EMBL/GenBank/DDBJ whole genome shotgun (WGS) entry which is preliminary data.</text>
</comment>
<evidence type="ECO:0000313" key="2">
    <source>
        <dbReference type="Proteomes" id="UP000014009"/>
    </source>
</evidence>
<accession>A0A9W5VI11</accession>
<dbReference type="EMBL" id="AHEF01000109">
    <property type="protein sequence ID" value="EOP77980.1"/>
    <property type="molecule type" value="Genomic_DNA"/>
</dbReference>
<sequence>MTNTINFEQVEKNARIRDFEMEDEKFKNDHNEISKAELEKAMEIMTKATGKEIYIGTKRSPHSRVRFAQFMQSNLGFLRQNKYLTAREKSFFLDITPLIAFDSNCIVVDITVKNPVPMNISQIAEFLGTDRSNMSKVINSLKRKGLLFKGESGLENNNAKAYAIFINPHIIYAGDKDNVNRALQVMFHKAMKMKTLKDLPDKLF</sequence>
<reference evidence="1 2" key="1">
    <citation type="submission" date="2012-12" db="EMBL/GenBank/DDBJ databases">
        <title>The Genome Sequence of Bacillus cereus HuB4-4.</title>
        <authorList>
            <consortium name="The Broad Institute Genome Sequencing Platform"/>
            <consortium name="The Broad Institute Genome Sequencing Center for Infectious Disease"/>
            <person name="Feldgarden M."/>
            <person name="Van der Auwera G.A."/>
            <person name="Mahillon J."/>
            <person name="Duprez V."/>
            <person name="Timmery S."/>
            <person name="Mattelet C."/>
            <person name="Dierick K."/>
            <person name="Sun M."/>
            <person name="Yu Z."/>
            <person name="Zhu L."/>
            <person name="Hu X."/>
            <person name="Shank E.B."/>
            <person name="Swiecicka I."/>
            <person name="Hansen B.M."/>
            <person name="Andrup L."/>
            <person name="Walker B."/>
            <person name="Young S.K."/>
            <person name="Zeng Q."/>
            <person name="Gargeya S."/>
            <person name="Fitzgerald M."/>
            <person name="Haas B."/>
            <person name="Abouelleil A."/>
            <person name="Alvarado L."/>
            <person name="Arachchi H.M."/>
            <person name="Berlin A.M."/>
            <person name="Chapman S.B."/>
            <person name="Dewar J."/>
            <person name="Goldberg J."/>
            <person name="Griggs A."/>
            <person name="Gujja S."/>
            <person name="Hansen M."/>
            <person name="Howarth C."/>
            <person name="Imamovic A."/>
            <person name="Larimer J."/>
            <person name="McCowan C."/>
            <person name="Murphy C."/>
            <person name="Neiman D."/>
            <person name="Pearson M."/>
            <person name="Priest M."/>
            <person name="Roberts A."/>
            <person name="Saif S."/>
            <person name="Shea T."/>
            <person name="Sisk P."/>
            <person name="Sykes S."/>
            <person name="Wortman J."/>
            <person name="Nusbaum C."/>
            <person name="Birren B."/>
        </authorList>
    </citation>
    <scope>NUCLEOTIDE SEQUENCE [LARGE SCALE GENOMIC DNA]</scope>
    <source>
        <strain evidence="1 2">HuB4-4</strain>
    </source>
</reference>
<dbReference type="RefSeq" id="WP_016099240.1">
    <property type="nucleotide sequence ID" value="NZ_KB976538.1"/>
</dbReference>
<evidence type="ECO:0000313" key="1">
    <source>
        <dbReference type="EMBL" id="EOP77980.1"/>
    </source>
</evidence>
<protein>
    <recommendedName>
        <fullName evidence="3">MarR family transcriptional regulator</fullName>
    </recommendedName>
</protein>
<dbReference type="AlphaFoldDB" id="A0A9W5VI11"/>
<name>A0A9W5VI11_BACCE</name>
<proteinExistence type="predicted"/>
<gene>
    <name evidence="1" type="ORF">IGM_06739</name>
</gene>
<dbReference type="Proteomes" id="UP000014009">
    <property type="component" value="Unassembled WGS sequence"/>
</dbReference>
<dbReference type="InterPro" id="IPR036390">
    <property type="entry name" value="WH_DNA-bd_sf"/>
</dbReference>
<dbReference type="InterPro" id="IPR036388">
    <property type="entry name" value="WH-like_DNA-bd_sf"/>
</dbReference>
<dbReference type="Gene3D" id="1.10.10.10">
    <property type="entry name" value="Winged helix-like DNA-binding domain superfamily/Winged helix DNA-binding domain"/>
    <property type="match status" value="1"/>
</dbReference>
<organism evidence="1 2">
    <name type="scientific">Bacillus cereus HuB4-4</name>
    <dbReference type="NCBI Taxonomy" id="1053211"/>
    <lineage>
        <taxon>Bacteria</taxon>
        <taxon>Bacillati</taxon>
        <taxon>Bacillota</taxon>
        <taxon>Bacilli</taxon>
        <taxon>Bacillales</taxon>
        <taxon>Bacillaceae</taxon>
        <taxon>Bacillus</taxon>
        <taxon>Bacillus cereus group</taxon>
    </lineage>
</organism>